<dbReference type="RefSeq" id="WP_121689106.1">
    <property type="nucleotide sequence ID" value="NZ_RCUY01000012.1"/>
</dbReference>
<dbReference type="Proteomes" id="UP000269438">
    <property type="component" value="Unassembled WGS sequence"/>
</dbReference>
<reference evidence="2 3" key="1">
    <citation type="submission" date="2018-10" db="EMBL/GenBank/DDBJ databases">
        <authorList>
            <person name="Li J."/>
        </authorList>
    </citation>
    <scope>NUCLEOTIDE SEQUENCE [LARGE SCALE GENOMIC DNA]</scope>
    <source>
        <strain evidence="2 3">JCM 11654</strain>
    </source>
</reference>
<evidence type="ECO:0000313" key="2">
    <source>
        <dbReference type="EMBL" id="RLP80295.1"/>
    </source>
</evidence>
<organism evidence="2 3">
    <name type="scientific">Mycetocola lacteus</name>
    <dbReference type="NCBI Taxonomy" id="76637"/>
    <lineage>
        <taxon>Bacteria</taxon>
        <taxon>Bacillati</taxon>
        <taxon>Actinomycetota</taxon>
        <taxon>Actinomycetes</taxon>
        <taxon>Micrococcales</taxon>
        <taxon>Microbacteriaceae</taxon>
        <taxon>Mycetocola</taxon>
    </lineage>
</organism>
<sequence length="344" mass="38678">MSTPPIPSLADLPLDVLAAPATPEEIRALKNRVRGDSRWTQAIPTWGEYGNAIIVMLLVGAIGVFFAYLMINGRSTAIAPWFLIAFCLLQLIALPYWVQKNRPRWKDWARMVRFADATGLQFAPLPLNTMEQTATLGPSARDYNGFTSRGGLRLSQRADNMSSKRIKRELIDRPGEYAYLRIPLGVQMPHIVLDSRHNDGVAGWRSRRTRLRLADDQRIELEGDFPRAFGVYAPEVLQRDALYFLTPDFMETLALYATEFDLEFSGSDLILVSTRPMDTGDPNVWLRFFTAADAVLSHLRPTATAYRRGTPLDPMAPPSRLKWGFPIGTALLIAGFIAWRIILA</sequence>
<feature type="transmembrane region" description="Helical" evidence="1">
    <location>
        <begin position="77"/>
        <end position="98"/>
    </location>
</feature>
<feature type="transmembrane region" description="Helical" evidence="1">
    <location>
        <begin position="49"/>
        <end position="71"/>
    </location>
</feature>
<dbReference type="EMBL" id="RCUY01000012">
    <property type="protein sequence ID" value="RLP80295.1"/>
    <property type="molecule type" value="Genomic_DNA"/>
</dbReference>
<keyword evidence="3" id="KW-1185">Reference proteome</keyword>
<accession>A0A3L7AJY8</accession>
<name>A0A3L7AJY8_9MICO</name>
<comment type="caution">
    <text evidence="2">The sequence shown here is derived from an EMBL/GenBank/DDBJ whole genome shotgun (WGS) entry which is preliminary data.</text>
</comment>
<proteinExistence type="predicted"/>
<evidence type="ECO:0008006" key="4">
    <source>
        <dbReference type="Google" id="ProtNLM"/>
    </source>
</evidence>
<keyword evidence="1" id="KW-0812">Transmembrane</keyword>
<dbReference type="AlphaFoldDB" id="A0A3L7AJY8"/>
<evidence type="ECO:0000256" key="1">
    <source>
        <dbReference type="SAM" id="Phobius"/>
    </source>
</evidence>
<gene>
    <name evidence="2" type="ORF">D9V34_13940</name>
</gene>
<keyword evidence="1" id="KW-1133">Transmembrane helix</keyword>
<evidence type="ECO:0000313" key="3">
    <source>
        <dbReference type="Proteomes" id="UP000269438"/>
    </source>
</evidence>
<keyword evidence="1" id="KW-0472">Membrane</keyword>
<dbReference type="OrthoDB" id="5054050at2"/>
<protein>
    <recommendedName>
        <fullName evidence="4">DUF3137 domain-containing protein</fullName>
    </recommendedName>
</protein>
<feature type="transmembrane region" description="Helical" evidence="1">
    <location>
        <begin position="323"/>
        <end position="342"/>
    </location>
</feature>